<protein>
    <submittedName>
        <fullName evidence="1">Uncharacterized protein</fullName>
    </submittedName>
</protein>
<gene>
    <name evidence="1" type="ORF">RG963_06605</name>
</gene>
<dbReference type="Proteomes" id="UP001246244">
    <property type="component" value="Unassembled WGS sequence"/>
</dbReference>
<evidence type="ECO:0000313" key="1">
    <source>
        <dbReference type="EMBL" id="MDR7665459.1"/>
    </source>
</evidence>
<comment type="caution">
    <text evidence="1">The sequence shown here is derived from an EMBL/GenBank/DDBJ whole genome shotgun (WGS) entry which is preliminary data.</text>
</comment>
<sequence length="42" mass="4836">MTGKFQKRNAERKGIRKEYELEQKLIKEIVNEIQVSGGGSIE</sequence>
<proteinExistence type="predicted"/>
<keyword evidence="2" id="KW-1185">Reference proteome</keyword>
<organism evidence="1 2">
    <name type="scientific">Methanosarcina baikalica</name>
    <dbReference type="NCBI Taxonomy" id="3073890"/>
    <lineage>
        <taxon>Archaea</taxon>
        <taxon>Methanobacteriati</taxon>
        <taxon>Methanobacteriota</taxon>
        <taxon>Stenosarchaea group</taxon>
        <taxon>Methanomicrobia</taxon>
        <taxon>Methanosarcinales</taxon>
        <taxon>Methanosarcinaceae</taxon>
        <taxon>Methanosarcina</taxon>
    </lineage>
</organism>
<accession>A0ABU2D0G7</accession>
<dbReference type="EMBL" id="JAVKPK010000020">
    <property type="protein sequence ID" value="MDR7665459.1"/>
    <property type="molecule type" value="Genomic_DNA"/>
</dbReference>
<name>A0ABU2D0G7_9EURY</name>
<evidence type="ECO:0000313" key="2">
    <source>
        <dbReference type="Proteomes" id="UP001246244"/>
    </source>
</evidence>
<dbReference type="RefSeq" id="WP_310575484.1">
    <property type="nucleotide sequence ID" value="NZ_JAVKPK010000020.1"/>
</dbReference>
<reference evidence="2" key="1">
    <citation type="submission" date="2023-07" db="EMBL/GenBank/DDBJ databases">
        <title>Whole-genome sequencing of a new Methanosarcina sp. Z-7115.</title>
        <authorList>
            <person name="Zhilina T.N."/>
            <person name="Merkel A.Y."/>
        </authorList>
    </citation>
    <scope>NUCLEOTIDE SEQUENCE [LARGE SCALE GENOMIC DNA]</scope>
    <source>
        <strain evidence="2">Z-7115</strain>
    </source>
</reference>